<sequence>MTHDAIVGFTICSVVTVNDDDIGKFSNCNIVILARNAFLYLRSIYKLQSGISTFKDLLRPRIIAGTHANISSYPYLVSLQLHDRHICGGTIISERIILTAAHCTTQEGPMRVEAGNSVLTYGKDRPYVVEIIRHEMFNLSKQLEYDIALLKIDTDIVLNGDNKDRVILFDQNDIAEEGDSAIAVGWGRIFQKDVFDHNEIPNGTYIETEPVNVTKTLKNGQKVVLGAIRAMVESDYLNKAILRVVPSTKCSTTWSFRGEICAYGYKQNACDGDSGGPLLIGDRQAGITFMRSTESCVFKTWGSAFTGVAPYRDWIDKTTKKLLTPEDNLVATKNLIERP</sequence>
<keyword evidence="2" id="KW-1185">Reference proteome</keyword>
<dbReference type="EMBL" id="CM056743">
    <property type="protein sequence ID" value="KAJ8673022.1"/>
    <property type="molecule type" value="Genomic_DNA"/>
</dbReference>
<accession>A0ACC2NPJ7</accession>
<organism evidence="1 2">
    <name type="scientific">Eretmocerus hayati</name>
    <dbReference type="NCBI Taxonomy" id="131215"/>
    <lineage>
        <taxon>Eukaryota</taxon>
        <taxon>Metazoa</taxon>
        <taxon>Ecdysozoa</taxon>
        <taxon>Arthropoda</taxon>
        <taxon>Hexapoda</taxon>
        <taxon>Insecta</taxon>
        <taxon>Pterygota</taxon>
        <taxon>Neoptera</taxon>
        <taxon>Endopterygota</taxon>
        <taxon>Hymenoptera</taxon>
        <taxon>Apocrita</taxon>
        <taxon>Proctotrupomorpha</taxon>
        <taxon>Chalcidoidea</taxon>
        <taxon>Aphelinidae</taxon>
        <taxon>Aphelininae</taxon>
        <taxon>Eretmocerus</taxon>
    </lineage>
</organism>
<comment type="caution">
    <text evidence="1">The sequence shown here is derived from an EMBL/GenBank/DDBJ whole genome shotgun (WGS) entry which is preliminary data.</text>
</comment>
<evidence type="ECO:0000313" key="1">
    <source>
        <dbReference type="EMBL" id="KAJ8673022.1"/>
    </source>
</evidence>
<dbReference type="Proteomes" id="UP001239111">
    <property type="component" value="Chromosome 3"/>
</dbReference>
<protein>
    <submittedName>
        <fullName evidence="1">Uncharacterized protein</fullName>
    </submittedName>
</protein>
<reference evidence="1" key="1">
    <citation type="submission" date="2023-04" db="EMBL/GenBank/DDBJ databases">
        <title>A chromosome-level genome assembly of the parasitoid wasp Eretmocerus hayati.</title>
        <authorList>
            <person name="Zhong Y."/>
            <person name="Liu S."/>
            <person name="Liu Y."/>
        </authorList>
    </citation>
    <scope>NUCLEOTIDE SEQUENCE</scope>
    <source>
        <strain evidence="1">ZJU_SS_LIU_2023</strain>
    </source>
</reference>
<gene>
    <name evidence="1" type="ORF">QAD02_004283</name>
</gene>
<evidence type="ECO:0000313" key="2">
    <source>
        <dbReference type="Proteomes" id="UP001239111"/>
    </source>
</evidence>
<proteinExistence type="predicted"/>
<name>A0ACC2NPJ7_9HYME</name>